<feature type="compositionally biased region" description="Gly residues" evidence="1">
    <location>
        <begin position="39"/>
        <end position="64"/>
    </location>
</feature>
<sequence>MRKRTKRAPSRHRNGKRRSGRTRWSSARMRNWRMRRRVGGGVRGRGGEELGGGGAAAGGGGGGDGGERGITANEDGNVVFGSGYAKRWENCPVSGIGDKFVAYFKRVEQRMANPHPPPPTSAEQPSVWNWASLIRQGSFQARPA</sequence>
<name>A0A6H5GQL9_9HEMI</name>
<keyword evidence="3" id="KW-1185">Reference proteome</keyword>
<dbReference type="Proteomes" id="UP000479000">
    <property type="component" value="Unassembled WGS sequence"/>
</dbReference>
<evidence type="ECO:0000256" key="1">
    <source>
        <dbReference type="SAM" id="MobiDB-lite"/>
    </source>
</evidence>
<protein>
    <submittedName>
        <fullName evidence="2">Uncharacterized protein</fullName>
    </submittedName>
</protein>
<organism evidence="2 3">
    <name type="scientific">Nesidiocoris tenuis</name>
    <dbReference type="NCBI Taxonomy" id="355587"/>
    <lineage>
        <taxon>Eukaryota</taxon>
        <taxon>Metazoa</taxon>
        <taxon>Ecdysozoa</taxon>
        <taxon>Arthropoda</taxon>
        <taxon>Hexapoda</taxon>
        <taxon>Insecta</taxon>
        <taxon>Pterygota</taxon>
        <taxon>Neoptera</taxon>
        <taxon>Paraneoptera</taxon>
        <taxon>Hemiptera</taxon>
        <taxon>Heteroptera</taxon>
        <taxon>Panheteroptera</taxon>
        <taxon>Cimicomorpha</taxon>
        <taxon>Miridae</taxon>
        <taxon>Dicyphina</taxon>
        <taxon>Nesidiocoris</taxon>
    </lineage>
</organism>
<dbReference type="AlphaFoldDB" id="A0A6H5GQL9"/>
<accession>A0A6H5GQL9</accession>
<evidence type="ECO:0000313" key="3">
    <source>
        <dbReference type="Proteomes" id="UP000479000"/>
    </source>
</evidence>
<dbReference type="EMBL" id="CADCXU010016595">
    <property type="protein sequence ID" value="CAB0005733.1"/>
    <property type="molecule type" value="Genomic_DNA"/>
</dbReference>
<evidence type="ECO:0000313" key="2">
    <source>
        <dbReference type="EMBL" id="CAB0005733.1"/>
    </source>
</evidence>
<reference evidence="2 3" key="1">
    <citation type="submission" date="2020-02" db="EMBL/GenBank/DDBJ databases">
        <authorList>
            <person name="Ferguson B K."/>
        </authorList>
    </citation>
    <scope>NUCLEOTIDE SEQUENCE [LARGE SCALE GENOMIC DNA]</scope>
</reference>
<feature type="compositionally biased region" description="Basic residues" evidence="1">
    <location>
        <begin position="1"/>
        <end position="21"/>
    </location>
</feature>
<proteinExistence type="predicted"/>
<gene>
    <name evidence="2" type="ORF">NTEN_LOCUS11210</name>
</gene>
<feature type="region of interest" description="Disordered" evidence="1">
    <location>
        <begin position="1"/>
        <end position="70"/>
    </location>
</feature>